<dbReference type="InterPro" id="IPR032857">
    <property type="entry name" value="ALKBH4"/>
</dbReference>
<dbReference type="Gene3D" id="2.60.120.590">
    <property type="entry name" value="Alpha-ketoglutarate-dependent dioxygenase AlkB-like"/>
    <property type="match status" value="1"/>
</dbReference>
<dbReference type="InterPro" id="IPR037151">
    <property type="entry name" value="AlkB-like_sf"/>
</dbReference>
<protein>
    <submittedName>
        <fullName evidence="2">Uncharacterized protein</fullName>
    </submittedName>
</protein>
<evidence type="ECO:0000256" key="1">
    <source>
        <dbReference type="ARBA" id="ARBA00001954"/>
    </source>
</evidence>
<dbReference type="Proteomes" id="UP001314205">
    <property type="component" value="Unassembled WGS sequence"/>
</dbReference>
<evidence type="ECO:0000313" key="2">
    <source>
        <dbReference type="EMBL" id="CAK1578843.1"/>
    </source>
</evidence>
<evidence type="ECO:0000313" key="3">
    <source>
        <dbReference type="Proteomes" id="UP001314205"/>
    </source>
</evidence>
<dbReference type="PANTHER" id="PTHR12463">
    <property type="entry name" value="OXYGENASE-RELATED"/>
    <property type="match status" value="1"/>
</dbReference>
<reference evidence="2 3" key="1">
    <citation type="submission" date="2023-11" db="EMBL/GenBank/DDBJ databases">
        <authorList>
            <person name="Hedman E."/>
            <person name="Englund M."/>
            <person name="Stromberg M."/>
            <person name="Nyberg Akerstrom W."/>
            <person name="Nylinder S."/>
            <person name="Jareborg N."/>
            <person name="Kallberg Y."/>
            <person name="Kronander E."/>
        </authorList>
    </citation>
    <scope>NUCLEOTIDE SEQUENCE [LARGE SCALE GENOMIC DNA]</scope>
</reference>
<proteinExistence type="predicted"/>
<dbReference type="GO" id="GO:0016491">
    <property type="term" value="F:oxidoreductase activity"/>
    <property type="evidence" value="ECO:0007669"/>
    <property type="project" value="TreeGrafter"/>
</dbReference>
<dbReference type="GO" id="GO:0032451">
    <property type="term" value="F:demethylase activity"/>
    <property type="evidence" value="ECO:0007669"/>
    <property type="project" value="TreeGrafter"/>
</dbReference>
<name>A0AAV1K782_9NEOP</name>
<dbReference type="GO" id="GO:0070988">
    <property type="term" value="P:demethylation"/>
    <property type="evidence" value="ECO:0007669"/>
    <property type="project" value="InterPro"/>
</dbReference>
<dbReference type="PANTHER" id="PTHR12463:SF1">
    <property type="entry name" value="2-OXOGLUTARATE AND FE-DEPENDENT OXYGENASE FAMILY PROTEIN"/>
    <property type="match status" value="1"/>
</dbReference>
<comment type="cofactor">
    <cofactor evidence="1">
        <name>Fe(2+)</name>
        <dbReference type="ChEBI" id="CHEBI:29033"/>
    </cofactor>
</comment>
<keyword evidence="3" id="KW-1185">Reference proteome</keyword>
<dbReference type="SUPFAM" id="SSF51197">
    <property type="entry name" value="Clavaminate synthase-like"/>
    <property type="match status" value="1"/>
</dbReference>
<accession>A0AAV1K782</accession>
<comment type="caution">
    <text evidence="2">The sequence shown here is derived from an EMBL/GenBank/DDBJ whole genome shotgun (WGS) entry which is preliminary data.</text>
</comment>
<dbReference type="AlphaFoldDB" id="A0AAV1K782"/>
<dbReference type="EMBL" id="CAVLGL010000001">
    <property type="protein sequence ID" value="CAK1578843.1"/>
    <property type="molecule type" value="Genomic_DNA"/>
</dbReference>
<gene>
    <name evidence="2" type="ORF">PARMNEM_LOCUS877</name>
</gene>
<sequence length="130" mass="15080">MLLFLANERKEIPITFFDFLVLVPDTEVLCPYSNPEGLLLVEDFINIDEEKAFVDLFNFKETNSSLKNRQVKHFGYEFRYGSNDVDLNSPLPDKIPKECDILWTRLKSYGIDLDPPDQLTVNKYMPGQGK</sequence>
<organism evidence="2 3">
    <name type="scientific">Parnassius mnemosyne</name>
    <name type="common">clouded apollo</name>
    <dbReference type="NCBI Taxonomy" id="213953"/>
    <lineage>
        <taxon>Eukaryota</taxon>
        <taxon>Metazoa</taxon>
        <taxon>Ecdysozoa</taxon>
        <taxon>Arthropoda</taxon>
        <taxon>Hexapoda</taxon>
        <taxon>Insecta</taxon>
        <taxon>Pterygota</taxon>
        <taxon>Neoptera</taxon>
        <taxon>Endopterygota</taxon>
        <taxon>Lepidoptera</taxon>
        <taxon>Glossata</taxon>
        <taxon>Ditrysia</taxon>
        <taxon>Papilionoidea</taxon>
        <taxon>Papilionidae</taxon>
        <taxon>Parnassiinae</taxon>
        <taxon>Parnassini</taxon>
        <taxon>Parnassius</taxon>
        <taxon>Driopa</taxon>
    </lineage>
</organism>